<evidence type="ECO:0000256" key="11">
    <source>
        <dbReference type="SAM" id="Phobius"/>
    </source>
</evidence>
<evidence type="ECO:0000256" key="8">
    <source>
        <dbReference type="ARBA" id="ARBA00022777"/>
    </source>
</evidence>
<keyword evidence="9 11" id="KW-1133">Transmembrane helix</keyword>
<comment type="catalytic activity">
    <reaction evidence="1">
        <text>ATP + protein L-histidine = ADP + protein N-phospho-L-histidine.</text>
        <dbReference type="EC" id="2.7.13.3"/>
    </reaction>
</comment>
<dbReference type="GO" id="GO:0005886">
    <property type="term" value="C:plasma membrane"/>
    <property type="evidence" value="ECO:0007669"/>
    <property type="project" value="UniProtKB-SubCell"/>
</dbReference>
<feature type="domain" description="HAMP" evidence="15">
    <location>
        <begin position="318"/>
        <end position="370"/>
    </location>
</feature>
<dbReference type="CDD" id="cd18774">
    <property type="entry name" value="PDC2_HK_sensor"/>
    <property type="match status" value="1"/>
</dbReference>
<dbReference type="CDD" id="cd00082">
    <property type="entry name" value="HisKA"/>
    <property type="match status" value="1"/>
</dbReference>
<feature type="domain" description="PAS" evidence="13">
    <location>
        <begin position="518"/>
        <end position="560"/>
    </location>
</feature>
<keyword evidence="6" id="KW-0808">Transferase</keyword>
<evidence type="ECO:0000256" key="1">
    <source>
        <dbReference type="ARBA" id="ARBA00000085"/>
    </source>
</evidence>
<gene>
    <name evidence="16" type="ORF">ENN94_03885</name>
</gene>
<keyword evidence="7 11" id="KW-0812">Transmembrane</keyword>
<dbReference type="SUPFAM" id="SSF55874">
    <property type="entry name" value="ATPase domain of HSP90 chaperone/DNA topoisomerase II/histidine kinase"/>
    <property type="match status" value="1"/>
</dbReference>
<keyword evidence="10 11" id="KW-0472">Membrane</keyword>
<evidence type="ECO:0000313" key="16">
    <source>
        <dbReference type="EMBL" id="HDR46823.1"/>
    </source>
</evidence>
<keyword evidence="5" id="KW-0597">Phosphoprotein</keyword>
<keyword evidence="8" id="KW-0418">Kinase</keyword>
<feature type="transmembrane region" description="Helical" evidence="11">
    <location>
        <begin position="295"/>
        <end position="316"/>
    </location>
</feature>
<dbReference type="SUPFAM" id="SSF158472">
    <property type="entry name" value="HAMP domain-like"/>
    <property type="match status" value="1"/>
</dbReference>
<dbReference type="CDD" id="cd18773">
    <property type="entry name" value="PDC1_HK_sensor"/>
    <property type="match status" value="1"/>
</dbReference>
<evidence type="ECO:0000256" key="3">
    <source>
        <dbReference type="ARBA" id="ARBA00012438"/>
    </source>
</evidence>
<protein>
    <recommendedName>
        <fullName evidence="3">histidine kinase</fullName>
        <ecNumber evidence="3">2.7.13.3</ecNumber>
    </recommendedName>
</protein>
<evidence type="ECO:0000256" key="9">
    <source>
        <dbReference type="ARBA" id="ARBA00022989"/>
    </source>
</evidence>
<evidence type="ECO:0000259" key="13">
    <source>
        <dbReference type="PROSITE" id="PS50112"/>
    </source>
</evidence>
<feature type="domain" description="PAC" evidence="14">
    <location>
        <begin position="590"/>
        <end position="640"/>
    </location>
</feature>
<sequence length="1142" mass="128380">MKSATKSSPKPRSLSSTLALALFSLSAVLLLLYAGMDILSDFKIQETVLSRRQQVIAQEAARTVNNFINENFSILETAIWLTDLDKAPGHEQRKILQSLLGLRPAFRQVVLLNDHNQVLARASRLSTGASEQFIARVDDHPAGQNDAQIERTISPVYIDPLTSEPMATMGVPVTDVFGDFKGKLIAEINLKAMWDLVEQLKVGEAGCMYVCDRKGSLLAFKDTARVLKGENLSHIKAVADFIQDRSRGVSNAATRHEGIQGTTVVGMYTPLEMPDWAVITELPWKEAYRETLLDIAVAAGMALALAVLVGIVGLFISRRLAAPVIGLTETATRIAAGEIDLQASLRGSKEVAGLAVAFNSMTTQLHQSLKDLELRFGDLKQAEEALRISEERLRLALEGTSDGIWDWDPRTGHVYFSPRYYTMLGYEPDEFPHTFESWRRLLHPDDAEAAEQAARNTVEENIPFDVEFRCRAKDGQWRWILARGKVVETDREGRSVRVTGSHVDITESKQAEEALRREKHFADTLIDGMPGLFYVFDQQGSFVRWNKRFEKITGYTPEEIGRMRPTDLFGGKERDLKAKKTQNVFTKGEAEFEAGLMTRDGRTIPHHFTGLLIEIDGRPHLMGSAFDITVRKRAEEALEKRIVALTMPMENASGIRFEDLFNLDAIQRLQDAFAGATGVASLITREDGTPITQPSRFCRLCRDIIQSTDKGLSNCRKSDAEIGLASAEGPIILPCLNAGLWDACTVISIGGKHIANWGIGQVRTEDQTDDRVREYAREIEVDEEAAVEAFHEVPVMSKKHFRRVANLLFELADQISMTAYQNLQQARFITDRKQAEEALRKYERIVSSSPDLVALVNKDYVYEVVNESYLRYRNKRREEVIGHTVPQVMGEWVFREKIKPWLDQAFSGYPIHHREIVDQAANGRRILMATGFPMMDEEGDVARVVLNIRDITEIRKLQEQLMQSQKIESIGTLAGGVAHEINNPINGIMNYAQLIMDRTEEESPARAFAREILIETDRIAGIVRNLLTFARHEKKSHSPALISDIISAVLSLIRTVMRHDQIDLQVRIPDDLPKIKCRSQQIQQVLMNLMTNARDALNERYPDFSPGKRLRISAEEISKQGRRFIRTTVEDAGGGIPPAIRE</sequence>
<dbReference type="CDD" id="cd06225">
    <property type="entry name" value="HAMP"/>
    <property type="match status" value="1"/>
</dbReference>
<name>A0A831L7P7_9BACT</name>
<dbReference type="InterPro" id="IPR013656">
    <property type="entry name" value="PAS_4"/>
</dbReference>
<proteinExistence type="predicted"/>
<dbReference type="InterPro" id="IPR033479">
    <property type="entry name" value="dCache_1"/>
</dbReference>
<dbReference type="CDD" id="cd00130">
    <property type="entry name" value="PAS"/>
    <property type="match status" value="3"/>
</dbReference>
<accession>A0A831L7P7</accession>
<dbReference type="Pfam" id="PF13426">
    <property type="entry name" value="PAS_9"/>
    <property type="match status" value="1"/>
</dbReference>
<dbReference type="InterPro" id="IPR003660">
    <property type="entry name" value="HAMP_dom"/>
</dbReference>
<dbReference type="InterPro" id="IPR035965">
    <property type="entry name" value="PAS-like_dom_sf"/>
</dbReference>
<dbReference type="Gene3D" id="1.10.287.130">
    <property type="match status" value="1"/>
</dbReference>
<comment type="caution">
    <text evidence="16">The sequence shown here is derived from an EMBL/GenBank/DDBJ whole genome shotgun (WGS) entry which is preliminary data.</text>
</comment>
<dbReference type="Gene3D" id="6.10.340.10">
    <property type="match status" value="1"/>
</dbReference>
<dbReference type="InterPro" id="IPR018771">
    <property type="entry name" value="PocR_dom"/>
</dbReference>
<dbReference type="Pfam" id="PF00512">
    <property type="entry name" value="HisKA"/>
    <property type="match status" value="1"/>
</dbReference>
<evidence type="ECO:0000259" key="14">
    <source>
        <dbReference type="PROSITE" id="PS50113"/>
    </source>
</evidence>
<dbReference type="InterPro" id="IPR036890">
    <property type="entry name" value="HATPase_C_sf"/>
</dbReference>
<dbReference type="Gene3D" id="3.30.565.10">
    <property type="entry name" value="Histidine kinase-like ATPase, C-terminal domain"/>
    <property type="match status" value="1"/>
</dbReference>
<dbReference type="AlphaFoldDB" id="A0A831L7P7"/>
<evidence type="ECO:0000256" key="2">
    <source>
        <dbReference type="ARBA" id="ARBA00004651"/>
    </source>
</evidence>
<dbReference type="PROSITE" id="PS50113">
    <property type="entry name" value="PAC"/>
    <property type="match status" value="3"/>
</dbReference>
<dbReference type="Gene3D" id="3.30.450.20">
    <property type="entry name" value="PAS domain"/>
    <property type="match status" value="5"/>
</dbReference>
<dbReference type="SUPFAM" id="SSF55785">
    <property type="entry name" value="PYP-like sensor domain (PAS domain)"/>
    <property type="match status" value="3"/>
</dbReference>
<dbReference type="InterPro" id="IPR000700">
    <property type="entry name" value="PAS-assoc_C"/>
</dbReference>
<dbReference type="SMART" id="SM00091">
    <property type="entry name" value="PAS"/>
    <property type="match status" value="3"/>
</dbReference>
<dbReference type="Proteomes" id="UP000886162">
    <property type="component" value="Unassembled WGS sequence"/>
</dbReference>
<dbReference type="InterPro" id="IPR052162">
    <property type="entry name" value="Sensor_kinase/Photoreceptor"/>
</dbReference>
<dbReference type="FunFam" id="3.30.450.20:FF:000099">
    <property type="entry name" value="Sensory box sensor histidine kinase"/>
    <property type="match status" value="1"/>
</dbReference>
<evidence type="ECO:0000259" key="15">
    <source>
        <dbReference type="PROSITE" id="PS50885"/>
    </source>
</evidence>
<dbReference type="SMART" id="SM00086">
    <property type="entry name" value="PAC"/>
    <property type="match status" value="3"/>
</dbReference>
<evidence type="ECO:0000256" key="7">
    <source>
        <dbReference type="ARBA" id="ARBA00022692"/>
    </source>
</evidence>
<evidence type="ECO:0000259" key="12">
    <source>
        <dbReference type="PROSITE" id="PS50109"/>
    </source>
</evidence>
<dbReference type="Pfam" id="PF00672">
    <property type="entry name" value="HAMP"/>
    <property type="match status" value="1"/>
</dbReference>
<dbReference type="Pfam" id="PF10114">
    <property type="entry name" value="PocR"/>
    <property type="match status" value="1"/>
</dbReference>
<dbReference type="PANTHER" id="PTHR43304:SF1">
    <property type="entry name" value="PAC DOMAIN-CONTAINING PROTEIN"/>
    <property type="match status" value="1"/>
</dbReference>
<reference evidence="16" key="1">
    <citation type="journal article" date="2020" name="mSystems">
        <title>Genome- and Community-Level Interaction Insights into Carbon Utilization and Element Cycling Functions of Hydrothermarchaeota in Hydrothermal Sediment.</title>
        <authorList>
            <person name="Zhou Z."/>
            <person name="Liu Y."/>
            <person name="Xu W."/>
            <person name="Pan J."/>
            <person name="Luo Z.H."/>
            <person name="Li M."/>
        </authorList>
    </citation>
    <scope>NUCLEOTIDE SEQUENCE [LARGE SCALE GENOMIC DNA]</scope>
    <source>
        <strain evidence="16">SpSt-1220</strain>
    </source>
</reference>
<dbReference type="Pfam" id="PF08447">
    <property type="entry name" value="PAS_3"/>
    <property type="match status" value="1"/>
</dbReference>
<dbReference type="NCBIfam" id="TIGR00229">
    <property type="entry name" value="sensory_box"/>
    <property type="match status" value="3"/>
</dbReference>
<dbReference type="EC" id="2.7.13.3" evidence="3"/>
<keyword evidence="4" id="KW-1003">Cell membrane</keyword>
<dbReference type="SMART" id="SM00304">
    <property type="entry name" value="HAMP"/>
    <property type="match status" value="1"/>
</dbReference>
<feature type="domain" description="PAS" evidence="13">
    <location>
        <begin position="389"/>
        <end position="461"/>
    </location>
</feature>
<dbReference type="InterPro" id="IPR005467">
    <property type="entry name" value="His_kinase_dom"/>
</dbReference>
<dbReference type="PANTHER" id="PTHR43304">
    <property type="entry name" value="PHYTOCHROME-LIKE PROTEIN CPH1"/>
    <property type="match status" value="1"/>
</dbReference>
<evidence type="ECO:0000256" key="10">
    <source>
        <dbReference type="ARBA" id="ARBA00023136"/>
    </source>
</evidence>
<feature type="domain" description="Histidine kinase" evidence="12">
    <location>
        <begin position="976"/>
        <end position="1142"/>
    </location>
</feature>
<comment type="subcellular location">
    <subcellularLocation>
        <location evidence="2">Cell membrane</location>
        <topology evidence="2">Multi-pass membrane protein</topology>
    </subcellularLocation>
</comment>
<evidence type="ECO:0000256" key="4">
    <source>
        <dbReference type="ARBA" id="ARBA00022475"/>
    </source>
</evidence>
<evidence type="ECO:0000256" key="5">
    <source>
        <dbReference type="ARBA" id="ARBA00022553"/>
    </source>
</evidence>
<dbReference type="InterPro" id="IPR000014">
    <property type="entry name" value="PAS"/>
</dbReference>
<dbReference type="InterPro" id="IPR001610">
    <property type="entry name" value="PAC"/>
</dbReference>
<dbReference type="Pfam" id="PF02743">
    <property type="entry name" value="dCache_1"/>
    <property type="match status" value="1"/>
</dbReference>
<dbReference type="SMART" id="SM00388">
    <property type="entry name" value="HisKA"/>
    <property type="match status" value="1"/>
</dbReference>
<dbReference type="Pfam" id="PF08448">
    <property type="entry name" value="PAS_4"/>
    <property type="match status" value="1"/>
</dbReference>
<dbReference type="InterPro" id="IPR013655">
    <property type="entry name" value="PAS_fold_3"/>
</dbReference>
<dbReference type="PROSITE" id="PS50885">
    <property type="entry name" value="HAMP"/>
    <property type="match status" value="1"/>
</dbReference>
<dbReference type="EMBL" id="DSDO01000271">
    <property type="protein sequence ID" value="HDR46823.1"/>
    <property type="molecule type" value="Genomic_DNA"/>
</dbReference>
<dbReference type="InterPro" id="IPR003661">
    <property type="entry name" value="HisK_dim/P_dom"/>
</dbReference>
<dbReference type="GO" id="GO:0000155">
    <property type="term" value="F:phosphorelay sensor kinase activity"/>
    <property type="evidence" value="ECO:0007669"/>
    <property type="project" value="InterPro"/>
</dbReference>
<feature type="domain" description="PAC" evidence="14">
    <location>
        <begin position="464"/>
        <end position="517"/>
    </location>
</feature>
<dbReference type="PROSITE" id="PS50109">
    <property type="entry name" value="HIS_KIN"/>
    <property type="match status" value="1"/>
</dbReference>
<organism evidence="16">
    <name type="scientific">Geoalkalibacter subterraneus</name>
    <dbReference type="NCBI Taxonomy" id="483547"/>
    <lineage>
        <taxon>Bacteria</taxon>
        <taxon>Pseudomonadati</taxon>
        <taxon>Thermodesulfobacteriota</taxon>
        <taxon>Desulfuromonadia</taxon>
        <taxon>Desulfuromonadales</taxon>
        <taxon>Geoalkalibacteraceae</taxon>
        <taxon>Geoalkalibacter</taxon>
    </lineage>
</organism>
<evidence type="ECO:0000256" key="6">
    <source>
        <dbReference type="ARBA" id="ARBA00022679"/>
    </source>
</evidence>
<feature type="domain" description="PAC" evidence="14">
    <location>
        <begin position="912"/>
        <end position="963"/>
    </location>
</feature>
<feature type="non-terminal residue" evidence="16">
    <location>
        <position position="1142"/>
    </location>
</feature>
<dbReference type="PROSITE" id="PS50112">
    <property type="entry name" value="PAS"/>
    <property type="match status" value="2"/>
</dbReference>